<dbReference type="Gene3D" id="3.10.580.10">
    <property type="entry name" value="CBS-domain"/>
    <property type="match status" value="1"/>
</dbReference>
<dbReference type="SUPFAM" id="SSF161093">
    <property type="entry name" value="MgtE membrane domain-like"/>
    <property type="match status" value="1"/>
</dbReference>
<evidence type="ECO:0000256" key="3">
    <source>
        <dbReference type="ARBA" id="ARBA00022448"/>
    </source>
</evidence>
<evidence type="ECO:0000256" key="7">
    <source>
        <dbReference type="ARBA" id="ARBA00023136"/>
    </source>
</evidence>
<evidence type="ECO:0000256" key="9">
    <source>
        <dbReference type="RuleBase" id="RU362011"/>
    </source>
</evidence>
<dbReference type="Pfam" id="PF00571">
    <property type="entry name" value="CBS"/>
    <property type="match status" value="2"/>
</dbReference>
<dbReference type="Gene3D" id="1.10.357.20">
    <property type="entry name" value="SLC41 divalent cation transporters, integral membrane domain"/>
    <property type="match status" value="1"/>
</dbReference>
<organism evidence="11 12">
    <name type="scientific">Alkalibacter rhizosphaerae</name>
    <dbReference type="NCBI Taxonomy" id="2815577"/>
    <lineage>
        <taxon>Bacteria</taxon>
        <taxon>Bacillati</taxon>
        <taxon>Bacillota</taxon>
        <taxon>Clostridia</taxon>
        <taxon>Eubacteriales</taxon>
        <taxon>Eubacteriaceae</taxon>
        <taxon>Alkalibacter</taxon>
    </lineage>
</organism>
<dbReference type="PANTHER" id="PTHR43773:SF1">
    <property type="entry name" value="MAGNESIUM TRANSPORTER MGTE"/>
    <property type="match status" value="1"/>
</dbReference>
<dbReference type="AlphaFoldDB" id="A0A974XEP7"/>
<comment type="subcellular location">
    <subcellularLocation>
        <location evidence="9">Cell membrane</location>
        <topology evidence="9">Multi-pass membrane protein</topology>
    </subcellularLocation>
    <subcellularLocation>
        <location evidence="1">Membrane</location>
        <topology evidence="1">Multi-pass membrane protein</topology>
    </subcellularLocation>
</comment>
<proteinExistence type="inferred from homology"/>
<keyword evidence="3 9" id="KW-0813">Transport</keyword>
<dbReference type="InterPro" id="IPR036739">
    <property type="entry name" value="SLC41_membr_dom_sf"/>
</dbReference>
<dbReference type="Pfam" id="PF01769">
    <property type="entry name" value="MgtE"/>
    <property type="match status" value="1"/>
</dbReference>
<dbReference type="InterPro" id="IPR038076">
    <property type="entry name" value="MgtE_N_sf"/>
</dbReference>
<dbReference type="InterPro" id="IPR000644">
    <property type="entry name" value="CBS_dom"/>
</dbReference>
<feature type="transmembrane region" description="Helical" evidence="9">
    <location>
        <begin position="287"/>
        <end position="304"/>
    </location>
</feature>
<accession>A0A974XEP7</accession>
<keyword evidence="4 9" id="KW-0812">Transmembrane</keyword>
<dbReference type="CDD" id="cd04606">
    <property type="entry name" value="CBS_pair_Mg_transporter"/>
    <property type="match status" value="1"/>
</dbReference>
<dbReference type="GO" id="GO:0046872">
    <property type="term" value="F:metal ion binding"/>
    <property type="evidence" value="ECO:0007669"/>
    <property type="project" value="UniProtKB-KW"/>
</dbReference>
<evidence type="ECO:0000256" key="6">
    <source>
        <dbReference type="ARBA" id="ARBA00022989"/>
    </source>
</evidence>
<dbReference type="PANTHER" id="PTHR43773">
    <property type="entry name" value="MAGNESIUM TRANSPORTER MGTE"/>
    <property type="match status" value="1"/>
</dbReference>
<feature type="domain" description="CBS" evidence="10">
    <location>
        <begin position="203"/>
        <end position="261"/>
    </location>
</feature>
<feature type="transmembrane region" description="Helical" evidence="9">
    <location>
        <begin position="429"/>
        <end position="450"/>
    </location>
</feature>
<reference evidence="11" key="1">
    <citation type="submission" date="2021-03" db="EMBL/GenBank/DDBJ databases">
        <title>Alkalibacter marinus sp. nov., isolated from tidal flat sediment.</title>
        <authorList>
            <person name="Namirimu T."/>
            <person name="Yang J.-A."/>
            <person name="Yang S.-H."/>
            <person name="Kim Y.-J."/>
            <person name="Kwon K.K."/>
        </authorList>
    </citation>
    <scope>NUCLEOTIDE SEQUENCE</scope>
    <source>
        <strain evidence="11">ES005</strain>
    </source>
</reference>
<evidence type="ECO:0000256" key="8">
    <source>
        <dbReference type="PROSITE-ProRule" id="PRU00703"/>
    </source>
</evidence>
<sequence length="453" mass="51199">MLKEYRRCAMENLFALLENKDYKGLRAHLSTLHAPDIADAMEQTQEKESLLIFRLLPKDLAVEVFSHMEPFYQAEFSELIREEELRDLVDELYFDDKIDYLEEIPATLVKKILRNTPENERKLINQFLNYPDYSAGSIMTIEFVDLKKSMTVADAIKRIRRIGTDKETIYTCYVIDNERTLEGLISLKELILTSEDTTIEEIMNADFISVTTHTDQEDVAEKFLKYDLLAMPVVDSENRLVGIITVDDVLDVMEEEATKDFHMMAGMQVSEETYMESSVIQLFKKRFPWLAVLMISATLTSAIMESYEALIAGMAILSANIPMLMGTSGNAGAQASTLMVRSIAVGDVEFKDIFRIIWKEFRVSFLIGCSLAVLNYIRMYFIGGYSPTLSLVVSLTLIITIALAKLIGSTLPMVAKKIGLDPAIMANPMISTILDALVLITYFKISSAFFPLG</sequence>
<evidence type="ECO:0000313" key="12">
    <source>
        <dbReference type="Proteomes" id="UP000663499"/>
    </source>
</evidence>
<dbReference type="GO" id="GO:0005886">
    <property type="term" value="C:plasma membrane"/>
    <property type="evidence" value="ECO:0007669"/>
    <property type="project" value="UniProtKB-SubCell"/>
</dbReference>
<comment type="function">
    <text evidence="9">Acts as a magnesium transporter.</text>
</comment>
<dbReference type="GO" id="GO:0015095">
    <property type="term" value="F:magnesium ion transmembrane transporter activity"/>
    <property type="evidence" value="ECO:0007669"/>
    <property type="project" value="UniProtKB-UniRule"/>
</dbReference>
<dbReference type="InterPro" id="IPR006668">
    <property type="entry name" value="Mg_transptr_MgtE_intracell_dom"/>
</dbReference>
<dbReference type="InterPro" id="IPR006669">
    <property type="entry name" value="MgtE_transporter"/>
</dbReference>
<feature type="transmembrane region" description="Helical" evidence="9">
    <location>
        <begin position="388"/>
        <end position="408"/>
    </location>
</feature>
<dbReference type="SMART" id="SM00924">
    <property type="entry name" value="MgtE_N"/>
    <property type="match status" value="1"/>
</dbReference>
<dbReference type="InterPro" id="IPR006667">
    <property type="entry name" value="SLC41_membr_dom"/>
</dbReference>
<keyword evidence="12" id="KW-1185">Reference proteome</keyword>
<dbReference type="Pfam" id="PF03448">
    <property type="entry name" value="MgtE_N"/>
    <property type="match status" value="1"/>
</dbReference>
<keyword evidence="8" id="KW-0129">CBS domain</keyword>
<keyword evidence="9" id="KW-0479">Metal-binding</keyword>
<name>A0A974XEP7_9FIRM</name>
<dbReference type="KEGG" id="alka:J0B03_11940"/>
<evidence type="ECO:0000259" key="10">
    <source>
        <dbReference type="PROSITE" id="PS51371"/>
    </source>
</evidence>
<feature type="transmembrane region" description="Helical" evidence="9">
    <location>
        <begin position="363"/>
        <end position="382"/>
    </location>
</feature>
<keyword evidence="5 9" id="KW-0460">Magnesium</keyword>
<dbReference type="PROSITE" id="PS51371">
    <property type="entry name" value="CBS"/>
    <property type="match status" value="1"/>
</dbReference>
<keyword evidence="7 9" id="KW-0472">Membrane</keyword>
<keyword evidence="6 9" id="KW-1133">Transmembrane helix</keyword>
<evidence type="ECO:0000256" key="4">
    <source>
        <dbReference type="ARBA" id="ARBA00022692"/>
    </source>
</evidence>
<evidence type="ECO:0000256" key="1">
    <source>
        <dbReference type="ARBA" id="ARBA00004141"/>
    </source>
</evidence>
<dbReference type="SMART" id="SM00116">
    <property type="entry name" value="CBS"/>
    <property type="match status" value="2"/>
</dbReference>
<dbReference type="SUPFAM" id="SSF54631">
    <property type="entry name" value="CBS-domain pair"/>
    <property type="match status" value="1"/>
</dbReference>
<dbReference type="NCBIfam" id="TIGR00400">
    <property type="entry name" value="mgtE"/>
    <property type="match status" value="1"/>
</dbReference>
<dbReference type="Proteomes" id="UP000663499">
    <property type="component" value="Chromosome"/>
</dbReference>
<dbReference type="InterPro" id="IPR046342">
    <property type="entry name" value="CBS_dom_sf"/>
</dbReference>
<dbReference type="Gene3D" id="1.25.60.10">
    <property type="entry name" value="MgtE N-terminal domain-like"/>
    <property type="match status" value="1"/>
</dbReference>
<evidence type="ECO:0000256" key="2">
    <source>
        <dbReference type="ARBA" id="ARBA00009749"/>
    </source>
</evidence>
<feature type="transmembrane region" description="Helical" evidence="9">
    <location>
        <begin position="310"/>
        <end position="333"/>
    </location>
</feature>
<keyword evidence="9" id="KW-1003">Cell membrane</keyword>
<evidence type="ECO:0000313" key="11">
    <source>
        <dbReference type="EMBL" id="QSX08477.1"/>
    </source>
</evidence>
<dbReference type="EMBL" id="CP071444">
    <property type="protein sequence ID" value="QSX08477.1"/>
    <property type="molecule type" value="Genomic_DNA"/>
</dbReference>
<gene>
    <name evidence="11" type="primary">mgtE</name>
    <name evidence="11" type="ORF">J0B03_11940</name>
</gene>
<evidence type="ECO:0000256" key="5">
    <source>
        <dbReference type="ARBA" id="ARBA00022842"/>
    </source>
</evidence>
<protein>
    <recommendedName>
        <fullName evidence="9">Magnesium transporter MgtE</fullName>
    </recommendedName>
</protein>
<dbReference type="SUPFAM" id="SSF158791">
    <property type="entry name" value="MgtE N-terminal domain-like"/>
    <property type="match status" value="1"/>
</dbReference>
<comment type="subunit">
    <text evidence="9">Homodimer.</text>
</comment>
<comment type="similarity">
    <text evidence="2 9">Belongs to the SLC41A transporter family.</text>
</comment>